<gene>
    <name evidence="5" type="ORF">JL2886_02147</name>
</gene>
<protein>
    <recommendedName>
        <fullName evidence="4">CENP-V/GFA domain-containing protein</fullName>
    </recommendedName>
</protein>
<dbReference type="Gene3D" id="2.170.150.70">
    <property type="match status" value="1"/>
</dbReference>
<dbReference type="GO" id="GO:0046872">
    <property type="term" value="F:metal ion binding"/>
    <property type="evidence" value="ECO:0007669"/>
    <property type="project" value="UniProtKB-KW"/>
</dbReference>
<comment type="similarity">
    <text evidence="1">Belongs to the Gfa family.</text>
</comment>
<organism evidence="5 6">
    <name type="scientific">Phaeobacter gallaeciensis</name>
    <dbReference type="NCBI Taxonomy" id="60890"/>
    <lineage>
        <taxon>Bacteria</taxon>
        <taxon>Pseudomonadati</taxon>
        <taxon>Pseudomonadota</taxon>
        <taxon>Alphaproteobacteria</taxon>
        <taxon>Rhodobacterales</taxon>
        <taxon>Roseobacteraceae</taxon>
        <taxon>Phaeobacter</taxon>
    </lineage>
</organism>
<keyword evidence="6" id="KW-1185">Reference proteome</keyword>
<dbReference type="InterPro" id="IPR011057">
    <property type="entry name" value="Mss4-like_sf"/>
</dbReference>
<feature type="domain" description="CENP-V/GFA" evidence="4">
    <location>
        <begin position="2"/>
        <end position="70"/>
    </location>
</feature>
<evidence type="ECO:0000256" key="2">
    <source>
        <dbReference type="ARBA" id="ARBA00022723"/>
    </source>
</evidence>
<name>A0A1B0ZSG3_9RHOB</name>
<dbReference type="EMBL" id="CP015124">
    <property type="protein sequence ID" value="ANP37039.1"/>
    <property type="molecule type" value="Genomic_DNA"/>
</dbReference>
<reference evidence="5 6" key="1">
    <citation type="submission" date="2016-04" db="EMBL/GenBank/DDBJ databases">
        <authorList>
            <person name="Evans L.H."/>
            <person name="Alamgir A."/>
            <person name="Owens N."/>
            <person name="Weber N.D."/>
            <person name="Virtaneva K."/>
            <person name="Barbian K."/>
            <person name="Babar A."/>
            <person name="Rosenke K."/>
        </authorList>
    </citation>
    <scope>NUCLEOTIDE SEQUENCE [LARGE SCALE GENOMIC DNA]</scope>
    <source>
        <strain evidence="5 6">JL2886</strain>
    </source>
</reference>
<dbReference type="Proteomes" id="UP000092565">
    <property type="component" value="Chromosome"/>
</dbReference>
<sequence>MFPIEAVTISGEVSTFRYPSAKASEVTKAFCGTCGCPIYGQNTRTPDHLTLSLGTMDDAEGLEIEVVVFARDRPHWDQLGPDVLSFAGQPDWTPKD</sequence>
<keyword evidence="3" id="KW-0862">Zinc</keyword>
<evidence type="ECO:0000256" key="3">
    <source>
        <dbReference type="ARBA" id="ARBA00022833"/>
    </source>
</evidence>
<evidence type="ECO:0000313" key="5">
    <source>
        <dbReference type="EMBL" id="ANP37039.1"/>
    </source>
</evidence>
<proteinExistence type="inferred from homology"/>
<evidence type="ECO:0000256" key="1">
    <source>
        <dbReference type="ARBA" id="ARBA00005495"/>
    </source>
</evidence>
<dbReference type="SUPFAM" id="SSF51316">
    <property type="entry name" value="Mss4-like"/>
    <property type="match status" value="1"/>
</dbReference>
<dbReference type="AlphaFoldDB" id="A0A1B0ZSG3"/>
<dbReference type="InterPro" id="IPR006913">
    <property type="entry name" value="CENP-V/GFA"/>
</dbReference>
<evidence type="ECO:0000259" key="4">
    <source>
        <dbReference type="Pfam" id="PF04828"/>
    </source>
</evidence>
<dbReference type="GO" id="GO:0016846">
    <property type="term" value="F:carbon-sulfur lyase activity"/>
    <property type="evidence" value="ECO:0007669"/>
    <property type="project" value="InterPro"/>
</dbReference>
<evidence type="ECO:0000313" key="6">
    <source>
        <dbReference type="Proteomes" id="UP000092565"/>
    </source>
</evidence>
<keyword evidence="2" id="KW-0479">Metal-binding</keyword>
<accession>A0A1B0ZSG3</accession>
<dbReference type="Pfam" id="PF04828">
    <property type="entry name" value="GFA"/>
    <property type="match status" value="1"/>
</dbReference>